<dbReference type="EMBL" id="JAPMUA010000005">
    <property type="protein sequence ID" value="MDG3586876.1"/>
    <property type="molecule type" value="Genomic_DNA"/>
</dbReference>
<keyword evidence="1" id="KW-0472">Membrane</keyword>
<organism evidence="4 5">
    <name type="scientific">Galbibacter pacificus</name>
    <dbReference type="NCBI Taxonomy" id="2996052"/>
    <lineage>
        <taxon>Bacteria</taxon>
        <taxon>Pseudomonadati</taxon>
        <taxon>Bacteroidota</taxon>
        <taxon>Flavobacteriia</taxon>
        <taxon>Flavobacteriales</taxon>
        <taxon>Flavobacteriaceae</taxon>
        <taxon>Galbibacter</taxon>
    </lineage>
</organism>
<feature type="domain" description="FecR protein" evidence="2">
    <location>
        <begin position="140"/>
        <end position="233"/>
    </location>
</feature>
<dbReference type="PIRSF" id="PIRSF018266">
    <property type="entry name" value="FecR"/>
    <property type="match status" value="1"/>
</dbReference>
<dbReference type="Gene3D" id="2.60.120.1440">
    <property type="match status" value="1"/>
</dbReference>
<dbReference type="Gene3D" id="3.55.50.30">
    <property type="match status" value="1"/>
</dbReference>
<reference evidence="4" key="1">
    <citation type="submission" date="2022-11" db="EMBL/GenBank/DDBJ databases">
        <title>High-quality draft genome sequence of Galbibacter sp. strain CMA-7.</title>
        <authorList>
            <person name="Wei L."/>
            <person name="Dong C."/>
            <person name="Shao Z."/>
        </authorList>
    </citation>
    <scope>NUCLEOTIDE SEQUENCE</scope>
    <source>
        <strain evidence="4">CMA-7</strain>
    </source>
</reference>
<protein>
    <submittedName>
        <fullName evidence="4">FecR family protein</fullName>
    </submittedName>
</protein>
<dbReference type="RefSeq" id="WP_277900855.1">
    <property type="nucleotide sequence ID" value="NZ_JAPMUA010000005.1"/>
</dbReference>
<gene>
    <name evidence="4" type="ORF">OSR52_13455</name>
</gene>
<keyword evidence="1" id="KW-0812">Transmembrane</keyword>
<dbReference type="Pfam" id="PF04773">
    <property type="entry name" value="FecR"/>
    <property type="match status" value="1"/>
</dbReference>
<keyword evidence="1" id="KW-1133">Transmembrane helix</keyword>
<dbReference type="InterPro" id="IPR006860">
    <property type="entry name" value="FecR"/>
</dbReference>
<comment type="caution">
    <text evidence="4">The sequence shown here is derived from an EMBL/GenBank/DDBJ whole genome shotgun (WGS) entry which is preliminary data.</text>
</comment>
<evidence type="ECO:0000259" key="2">
    <source>
        <dbReference type="Pfam" id="PF04773"/>
    </source>
</evidence>
<accession>A0ABT6FUF1</accession>
<dbReference type="Pfam" id="PF16344">
    <property type="entry name" value="FecR_C"/>
    <property type="match status" value="1"/>
</dbReference>
<proteinExistence type="predicted"/>
<evidence type="ECO:0000256" key="1">
    <source>
        <dbReference type="SAM" id="Phobius"/>
    </source>
</evidence>
<dbReference type="Proteomes" id="UP001153642">
    <property type="component" value="Unassembled WGS sequence"/>
</dbReference>
<feature type="transmembrane region" description="Helical" evidence="1">
    <location>
        <begin position="100"/>
        <end position="120"/>
    </location>
</feature>
<dbReference type="InterPro" id="IPR012373">
    <property type="entry name" value="Ferrdict_sens_TM"/>
</dbReference>
<dbReference type="InterPro" id="IPR032508">
    <property type="entry name" value="FecR_C"/>
</dbReference>
<evidence type="ECO:0000313" key="5">
    <source>
        <dbReference type="Proteomes" id="UP001153642"/>
    </source>
</evidence>
<name>A0ABT6FUF1_9FLAO</name>
<evidence type="ECO:0000259" key="3">
    <source>
        <dbReference type="Pfam" id="PF16344"/>
    </source>
</evidence>
<dbReference type="PANTHER" id="PTHR30273:SF2">
    <property type="entry name" value="PROTEIN FECR"/>
    <property type="match status" value="1"/>
</dbReference>
<keyword evidence="5" id="KW-1185">Reference proteome</keyword>
<feature type="domain" description="Protein FecR C-terminal" evidence="3">
    <location>
        <begin position="282"/>
        <end position="349"/>
    </location>
</feature>
<sequence length="353" mass="40222">MEDKKHDIDFFLKNEHFVKWVHNPTEAGNVFWEKWLEANPKDKQSISTAKSIIEKSAFKAEKISSEKKDEILKNILKVPNNKEGRKKNTKAKNGKLLKNVIWIASAAAIFALVITIYPLIKSTNNPAILTKENMASVIEVATNRGEQKTVLLPDSTIVVLNAESKLVYPSAFNSISRNVGVMGEAYFKVTHNPDKKFTVSTNGIKTIVHGTTFNIRSYPEMEFYTVALESGSVAVETLDKINGKSSFFIQPNEKIDIQKNFKKVEINKYDKVDYFGWKDGVLVFEDCGLTEFIAKIERWYNVDISVVGNTNGPWKINGMFKKQSIENVMKSLEFARKIKYRMDNNQITIYINN</sequence>
<dbReference type="PANTHER" id="PTHR30273">
    <property type="entry name" value="PERIPLASMIC SIGNAL SENSOR AND SIGMA FACTOR ACTIVATOR FECR-RELATED"/>
    <property type="match status" value="1"/>
</dbReference>
<evidence type="ECO:0000313" key="4">
    <source>
        <dbReference type="EMBL" id="MDG3586876.1"/>
    </source>
</evidence>